<name>A0A0B1Z7R9_9PSED</name>
<dbReference type="EMBL" id="JQGJ01000004">
    <property type="protein sequence ID" value="KHK65246.1"/>
    <property type="molecule type" value="Genomic_DNA"/>
</dbReference>
<gene>
    <name evidence="1" type="ORF">JZ00_09385</name>
</gene>
<proteinExistence type="predicted"/>
<reference evidence="2" key="1">
    <citation type="submission" date="2015-03" db="EMBL/GenBank/DDBJ databases">
        <title>Pseudomonas frederiksbergensis hydrocarbon degrader.</title>
        <authorList>
            <person name="Brown L.M."/>
            <person name="Ruiz O.N."/>
            <person name="Mueller S."/>
            <person name="Gunasekera T.S."/>
        </authorList>
    </citation>
    <scope>NUCLEOTIDE SEQUENCE [LARGE SCALE GENOMIC DNA]</scope>
    <source>
        <strain evidence="2">SI8</strain>
    </source>
</reference>
<organism evidence="1 2">
    <name type="scientific">Pseudomonas frederiksbergensis</name>
    <dbReference type="NCBI Taxonomy" id="104087"/>
    <lineage>
        <taxon>Bacteria</taxon>
        <taxon>Pseudomonadati</taxon>
        <taxon>Pseudomonadota</taxon>
        <taxon>Gammaproteobacteria</taxon>
        <taxon>Pseudomonadales</taxon>
        <taxon>Pseudomonadaceae</taxon>
        <taxon>Pseudomonas</taxon>
    </lineage>
</organism>
<comment type="caution">
    <text evidence="1">The sequence shown here is derived from an EMBL/GenBank/DDBJ whole genome shotgun (WGS) entry which is preliminary data.</text>
</comment>
<dbReference type="AlphaFoldDB" id="A0A0B1Z7R9"/>
<protein>
    <submittedName>
        <fullName evidence="1">Uncharacterized protein</fullName>
    </submittedName>
</protein>
<dbReference type="OrthoDB" id="6846831at2"/>
<evidence type="ECO:0000313" key="1">
    <source>
        <dbReference type="EMBL" id="KHK65246.1"/>
    </source>
</evidence>
<dbReference type="Proteomes" id="UP000030949">
    <property type="component" value="Unassembled WGS sequence"/>
</dbReference>
<accession>A0A0B1Z7R9</accession>
<sequence>MNVQISGGALAVILTGMLIAFGVTECQRGPLNPELADNLSEAEKTWLTIEHRIKRTDPALTEVIRGQQSLTLLYRPESATEASDPWVDRMLRVVGHGLAALNGAPGGKEYTQITVKARMLVDDDVELAYDMPGFEAIKTQQGGYVDFASTPRSMTFSREALTQAQDYCRGPSGHGFYPAFCERIKMATARQ</sequence>
<dbReference type="RefSeq" id="WP_039590655.1">
    <property type="nucleotide sequence ID" value="NZ_JQGJ02000003.1"/>
</dbReference>
<evidence type="ECO:0000313" key="2">
    <source>
        <dbReference type="Proteomes" id="UP000030949"/>
    </source>
</evidence>